<evidence type="ECO:0000259" key="5">
    <source>
        <dbReference type="PROSITE" id="PS50977"/>
    </source>
</evidence>
<dbReference type="InterPro" id="IPR009057">
    <property type="entry name" value="Homeodomain-like_sf"/>
</dbReference>
<name>A0ABQ2B1R4_9MICC</name>
<dbReference type="InterPro" id="IPR050109">
    <property type="entry name" value="HTH-type_TetR-like_transc_reg"/>
</dbReference>
<evidence type="ECO:0000313" key="6">
    <source>
        <dbReference type="EMBL" id="GGI02198.1"/>
    </source>
</evidence>
<proteinExistence type="predicted"/>
<comment type="caution">
    <text evidence="6">The sequence shown here is derived from an EMBL/GenBank/DDBJ whole genome shotgun (WGS) entry which is preliminary data.</text>
</comment>
<keyword evidence="1" id="KW-0805">Transcription regulation</keyword>
<sequence>MTYMKSGASGRSYVMTKRAQSAAATAERILDVAAGEFVVGTPIAGITLEAVAARAGVTVQTVLRRFGDKDKLFSATAERQAARVAAERDAAVPGDLAGAVANLAAHYERDGHLALRLLAEESSSPFLAAVTANGRAYHRSWCAQVFGPFLDGLNGDERDRRLAQFIAVCDVYVWKLLRVDSGLGREAYIQAILELLEPLTRRT</sequence>
<dbReference type="RefSeq" id="WP_188573581.1">
    <property type="nucleotide sequence ID" value="NZ_BMFW01000042.1"/>
</dbReference>
<keyword evidence="7" id="KW-1185">Reference proteome</keyword>
<gene>
    <name evidence="6" type="ORF">GCM10007170_43370</name>
</gene>
<dbReference type="InterPro" id="IPR001647">
    <property type="entry name" value="HTH_TetR"/>
</dbReference>
<accession>A0ABQ2B1R4</accession>
<organism evidence="6 7">
    <name type="scientific">Arthrobacter liuii</name>
    <dbReference type="NCBI Taxonomy" id="1476996"/>
    <lineage>
        <taxon>Bacteria</taxon>
        <taxon>Bacillati</taxon>
        <taxon>Actinomycetota</taxon>
        <taxon>Actinomycetes</taxon>
        <taxon>Micrococcales</taxon>
        <taxon>Micrococcaceae</taxon>
        <taxon>Arthrobacter</taxon>
    </lineage>
</organism>
<dbReference type="Proteomes" id="UP000643279">
    <property type="component" value="Unassembled WGS sequence"/>
</dbReference>
<keyword evidence="3" id="KW-0804">Transcription</keyword>
<evidence type="ECO:0000256" key="3">
    <source>
        <dbReference type="ARBA" id="ARBA00023163"/>
    </source>
</evidence>
<evidence type="ECO:0000256" key="2">
    <source>
        <dbReference type="ARBA" id="ARBA00023125"/>
    </source>
</evidence>
<dbReference type="PANTHER" id="PTHR30055">
    <property type="entry name" value="HTH-TYPE TRANSCRIPTIONAL REGULATOR RUTR"/>
    <property type="match status" value="1"/>
</dbReference>
<dbReference type="PROSITE" id="PS50977">
    <property type="entry name" value="HTH_TETR_2"/>
    <property type="match status" value="1"/>
</dbReference>
<keyword evidence="2 4" id="KW-0238">DNA-binding</keyword>
<feature type="DNA-binding region" description="H-T-H motif" evidence="4">
    <location>
        <begin position="47"/>
        <end position="66"/>
    </location>
</feature>
<reference evidence="7" key="1">
    <citation type="journal article" date="2019" name="Int. J. Syst. Evol. Microbiol.">
        <title>The Global Catalogue of Microorganisms (GCM) 10K type strain sequencing project: providing services to taxonomists for standard genome sequencing and annotation.</title>
        <authorList>
            <consortium name="The Broad Institute Genomics Platform"/>
            <consortium name="The Broad Institute Genome Sequencing Center for Infectious Disease"/>
            <person name="Wu L."/>
            <person name="Ma J."/>
        </authorList>
    </citation>
    <scope>NUCLEOTIDE SEQUENCE [LARGE SCALE GENOMIC DNA]</scope>
    <source>
        <strain evidence="7">CGMCC 1.12778</strain>
    </source>
</reference>
<evidence type="ECO:0000313" key="7">
    <source>
        <dbReference type="Proteomes" id="UP000643279"/>
    </source>
</evidence>
<dbReference type="EMBL" id="BMFW01000042">
    <property type="protein sequence ID" value="GGI02198.1"/>
    <property type="molecule type" value="Genomic_DNA"/>
</dbReference>
<dbReference type="PANTHER" id="PTHR30055:SF238">
    <property type="entry name" value="MYCOFACTOCIN BIOSYNTHESIS TRANSCRIPTIONAL REGULATOR MFTR-RELATED"/>
    <property type="match status" value="1"/>
</dbReference>
<dbReference type="SUPFAM" id="SSF46689">
    <property type="entry name" value="Homeodomain-like"/>
    <property type="match status" value="1"/>
</dbReference>
<protein>
    <recommendedName>
        <fullName evidence="5">HTH tetR-type domain-containing protein</fullName>
    </recommendedName>
</protein>
<dbReference type="Gene3D" id="1.10.357.10">
    <property type="entry name" value="Tetracycline Repressor, domain 2"/>
    <property type="match status" value="1"/>
</dbReference>
<feature type="domain" description="HTH tetR-type" evidence="5">
    <location>
        <begin position="24"/>
        <end position="84"/>
    </location>
</feature>
<dbReference type="Pfam" id="PF00440">
    <property type="entry name" value="TetR_N"/>
    <property type="match status" value="1"/>
</dbReference>
<evidence type="ECO:0000256" key="4">
    <source>
        <dbReference type="PROSITE-ProRule" id="PRU00335"/>
    </source>
</evidence>
<evidence type="ECO:0000256" key="1">
    <source>
        <dbReference type="ARBA" id="ARBA00023015"/>
    </source>
</evidence>